<keyword evidence="2" id="KW-1185">Reference proteome</keyword>
<organism evidence="1 2">
    <name type="scientific">Bosea minatitlanensis</name>
    <dbReference type="NCBI Taxonomy" id="128782"/>
    <lineage>
        <taxon>Bacteria</taxon>
        <taxon>Pseudomonadati</taxon>
        <taxon>Pseudomonadota</taxon>
        <taxon>Alphaproteobacteria</taxon>
        <taxon>Hyphomicrobiales</taxon>
        <taxon>Boseaceae</taxon>
        <taxon>Bosea</taxon>
    </lineage>
</organism>
<reference evidence="2" key="1">
    <citation type="journal article" date="2019" name="Int. J. Syst. Evol. Microbiol.">
        <title>The Global Catalogue of Microorganisms (GCM) 10K type strain sequencing project: providing services to taxonomists for standard genome sequencing and annotation.</title>
        <authorList>
            <consortium name="The Broad Institute Genomics Platform"/>
            <consortium name="The Broad Institute Genome Sequencing Center for Infectious Disease"/>
            <person name="Wu L."/>
            <person name="Ma J."/>
        </authorList>
    </citation>
    <scope>NUCLEOTIDE SEQUENCE [LARGE SCALE GENOMIC DNA]</scope>
    <source>
        <strain evidence="2">CGMCC 1.15643</strain>
    </source>
</reference>
<comment type="caution">
    <text evidence="1">The sequence shown here is derived from an EMBL/GenBank/DDBJ whole genome shotgun (WGS) entry which is preliminary data.</text>
</comment>
<dbReference type="Proteomes" id="UP001595976">
    <property type="component" value="Unassembled WGS sequence"/>
</dbReference>
<name>A0ABW0F373_9HYPH</name>
<dbReference type="RefSeq" id="WP_260347643.1">
    <property type="nucleotide sequence ID" value="NZ_JAOAOS010000001.1"/>
</dbReference>
<protein>
    <submittedName>
        <fullName evidence="1">Uncharacterized protein</fullName>
    </submittedName>
</protein>
<evidence type="ECO:0000313" key="1">
    <source>
        <dbReference type="EMBL" id="MFC5292295.1"/>
    </source>
</evidence>
<gene>
    <name evidence="1" type="ORF">ACFPK2_04740</name>
</gene>
<evidence type="ECO:0000313" key="2">
    <source>
        <dbReference type="Proteomes" id="UP001595976"/>
    </source>
</evidence>
<sequence length="75" mass="8619">MIRVTDHAFVRFLERSGAADVDELRAMIGRSLERGRRQAERAGITDYAIVADGLRYVVRGNELVTVLQDSMRRRR</sequence>
<dbReference type="EMBL" id="JBHSLI010000001">
    <property type="protein sequence ID" value="MFC5292295.1"/>
    <property type="molecule type" value="Genomic_DNA"/>
</dbReference>
<accession>A0ABW0F373</accession>
<proteinExistence type="predicted"/>